<name>R7ZSL2_9BACT</name>
<evidence type="ECO:0000313" key="2">
    <source>
        <dbReference type="Proteomes" id="UP000013909"/>
    </source>
</evidence>
<dbReference type="AlphaFoldDB" id="R7ZSL2"/>
<dbReference type="EMBL" id="AQHR01000069">
    <property type="protein sequence ID" value="EON77004.1"/>
    <property type="molecule type" value="Genomic_DNA"/>
</dbReference>
<evidence type="ECO:0000313" key="1">
    <source>
        <dbReference type="EMBL" id="EON77004.1"/>
    </source>
</evidence>
<sequence>MSLPALPQKNMGTYSESIQDSLTDIQKEQVYKLFEKDFIAFGYGL</sequence>
<gene>
    <name evidence="1" type="ORF">ADIS_2547</name>
</gene>
<accession>R7ZSL2</accession>
<dbReference type="Proteomes" id="UP000013909">
    <property type="component" value="Unassembled WGS sequence"/>
</dbReference>
<keyword evidence="2" id="KW-1185">Reference proteome</keyword>
<proteinExistence type="predicted"/>
<comment type="caution">
    <text evidence="1">The sequence shown here is derived from an EMBL/GenBank/DDBJ whole genome shotgun (WGS) entry which is preliminary data.</text>
</comment>
<protein>
    <submittedName>
        <fullName evidence="1">Uncharacterized protein</fullName>
    </submittedName>
</protein>
<organism evidence="1 2">
    <name type="scientific">Lunatimonas lonarensis</name>
    <dbReference type="NCBI Taxonomy" id="1232681"/>
    <lineage>
        <taxon>Bacteria</taxon>
        <taxon>Pseudomonadati</taxon>
        <taxon>Bacteroidota</taxon>
        <taxon>Cytophagia</taxon>
        <taxon>Cytophagales</taxon>
        <taxon>Cyclobacteriaceae</taxon>
    </lineage>
</organism>
<reference evidence="1 2" key="1">
    <citation type="submission" date="2013-02" db="EMBL/GenBank/DDBJ databases">
        <title>A novel strain isolated from Lonar lake, Maharashtra, India.</title>
        <authorList>
            <person name="Singh A."/>
        </authorList>
    </citation>
    <scope>NUCLEOTIDE SEQUENCE [LARGE SCALE GENOMIC DNA]</scope>
    <source>
        <strain evidence="1 2">AK24</strain>
    </source>
</reference>
<dbReference type="STRING" id="1232681.ADIS_2547"/>